<organism evidence="3 4">
    <name type="scientific">Oedothorax gibbosus</name>
    <dbReference type="NCBI Taxonomy" id="931172"/>
    <lineage>
        <taxon>Eukaryota</taxon>
        <taxon>Metazoa</taxon>
        <taxon>Ecdysozoa</taxon>
        <taxon>Arthropoda</taxon>
        <taxon>Chelicerata</taxon>
        <taxon>Arachnida</taxon>
        <taxon>Araneae</taxon>
        <taxon>Araneomorphae</taxon>
        <taxon>Entelegynae</taxon>
        <taxon>Araneoidea</taxon>
        <taxon>Linyphiidae</taxon>
        <taxon>Erigoninae</taxon>
        <taxon>Oedothorax</taxon>
    </lineage>
</organism>
<evidence type="ECO:0000256" key="1">
    <source>
        <dbReference type="SAM" id="MobiDB-lite"/>
    </source>
</evidence>
<dbReference type="PROSITE" id="PS00028">
    <property type="entry name" value="ZINC_FINGER_C2H2_1"/>
    <property type="match status" value="2"/>
</dbReference>
<protein>
    <recommendedName>
        <fullName evidence="2">C2H2-type domain-containing protein</fullName>
    </recommendedName>
</protein>
<feature type="compositionally biased region" description="Polar residues" evidence="1">
    <location>
        <begin position="59"/>
        <end position="74"/>
    </location>
</feature>
<evidence type="ECO:0000259" key="2">
    <source>
        <dbReference type="PROSITE" id="PS00028"/>
    </source>
</evidence>
<feature type="domain" description="C2H2-type" evidence="2">
    <location>
        <begin position="205"/>
        <end position="226"/>
    </location>
</feature>
<dbReference type="InterPro" id="IPR052797">
    <property type="entry name" value="RegFact_GeneExpr_CellDeath"/>
</dbReference>
<dbReference type="SMART" id="SM00355">
    <property type="entry name" value="ZnF_C2H2"/>
    <property type="match status" value="2"/>
</dbReference>
<dbReference type="PANTHER" id="PTHR33936:SF1">
    <property type="entry name" value="PROTEIN CBG06911"/>
    <property type="match status" value="1"/>
</dbReference>
<comment type="caution">
    <text evidence="3">The sequence shown here is derived from an EMBL/GenBank/DDBJ whole genome shotgun (WGS) entry which is preliminary data.</text>
</comment>
<evidence type="ECO:0000313" key="4">
    <source>
        <dbReference type="Proteomes" id="UP000827092"/>
    </source>
</evidence>
<dbReference type="InterPro" id="IPR013087">
    <property type="entry name" value="Znf_C2H2_type"/>
</dbReference>
<dbReference type="PANTHER" id="PTHR33936">
    <property type="entry name" value="PROTEIN CBG17840"/>
    <property type="match status" value="1"/>
</dbReference>
<accession>A0AAV6TZA3</accession>
<evidence type="ECO:0000313" key="3">
    <source>
        <dbReference type="EMBL" id="KAG8177325.1"/>
    </source>
</evidence>
<proteinExistence type="predicted"/>
<dbReference type="AlphaFoldDB" id="A0AAV6TZA3"/>
<feature type="domain" description="C2H2-type" evidence="2">
    <location>
        <begin position="239"/>
        <end position="260"/>
    </location>
</feature>
<gene>
    <name evidence="3" type="ORF">JTE90_018351</name>
</gene>
<name>A0AAV6TZA3_9ARAC</name>
<dbReference type="EMBL" id="JAFNEN010000787">
    <property type="protein sequence ID" value="KAG8177325.1"/>
    <property type="molecule type" value="Genomic_DNA"/>
</dbReference>
<feature type="region of interest" description="Disordered" evidence="1">
    <location>
        <begin position="59"/>
        <end position="89"/>
    </location>
</feature>
<sequence length="1139" mass="129479">MESGSTIKEENEVEEHVILISESGSIVIDENTTFVDDDGNPVIVHRKGEGENIEFIFQSETDATDTTEIKSSNDSQEHASSEQEESSTAQKQLLEVTMDFEVDENVEHSYMEQEDNETVSSDLLEATKKPEVATDRDEPFKFSKISKNSKATAISFLKRKKQTDETDAVCKSVIVIENNHVENVVKPIKVRKDIPEGTVIDNLTCPYCIKKFITEKKKMKHVSDVHKVVTRNPNSNNKCVECNLTFVNVRKLIDHLQVIHRLNMDEQELSFSNMNEFYKWKSTIERQELSRYLRSTVKTKEMFRYEYFVCHRSGKSRVKRRKGVRMPKRDGSLKLGLMCTSSIRIKEYPDVVKVTYCPHHYGHGKETNYRKLSAIEQSAIQETISNGVSCENILGDMHEDTANFGVAIIKSTDQKLLRKTFDAEDNIPGCLSDADSLNSWVRTCTEMEDSPILYYSQEENKILLIIMTEFQKNILMSSDKQILSIDNALRQRGSRFYLTSLMALDEHETAFPVAFCISSKVDKNMVTQFLMSIKDSTGPLFCSYFMSDSEVFYYEAWQEVMQNDSIWLWNKWYVDNTFLNKLHQAKLSIAVRSDLYKRLKSVSECRNIEVFETMFKNFTSDLCADQKLKNVAKLMLETYGCSKETWAYCYHKDLKLSSVRQLETLHRTMKYCCREGRKKRLDKFIFVLMKYVRFKMLDRLNCMLDEEKIALAVKAINAQHDAGFEIPTDRINSLGDKIWMISSENEEENVYVLREHDSCPEFCSLKCSECDTCVHMFSCSCVRNMIYADLCLHIHAVVWKFLTPHFSPLPSPVHDTFEDIEDSHVEESSAQNQPDLFDTALKMTHDAFKKIRSSKSTLKDSTLVEINNHLKAVMDICSGKVVQDSPLNCSNELNLGVANTSTKAFIIPYPIQSPLPMNPNTSITKTVPHNFIIPTSAQSKFFQSSNVANTTSKAFIISTTIGSTVLTNTNPMWANTPIKNFFVSNTVGSTKQSPNVMNTTPRTFFVSNPIRSPLPPNTKSSVLTPVHNSIMMPRLQMSTIPRLNLSNTAAKAFIIQNPIRSPLPTNPNSNGVQKNFVLANSIGSILPTNPTVANATSGTISTQKKVGTRVNKKRNVAKTLFDKKSNPIPLANKSLTKSD</sequence>
<dbReference type="Proteomes" id="UP000827092">
    <property type="component" value="Unassembled WGS sequence"/>
</dbReference>
<reference evidence="3 4" key="1">
    <citation type="journal article" date="2022" name="Nat. Ecol. Evol.">
        <title>A masculinizing supergene underlies an exaggerated male reproductive morph in a spider.</title>
        <authorList>
            <person name="Hendrickx F."/>
            <person name="De Corte Z."/>
            <person name="Sonet G."/>
            <person name="Van Belleghem S.M."/>
            <person name="Kostlbacher S."/>
            <person name="Vangestel C."/>
        </authorList>
    </citation>
    <scope>NUCLEOTIDE SEQUENCE [LARGE SCALE GENOMIC DNA]</scope>
    <source>
        <strain evidence="3">W744_W776</strain>
    </source>
</reference>
<keyword evidence="4" id="KW-1185">Reference proteome</keyword>